<name>A0ABY3RFF3_9BRAD</name>
<dbReference type="Proteomes" id="UP001431010">
    <property type="component" value="Chromosome"/>
</dbReference>
<organism evidence="1 2">
    <name type="scientific">Bradyrhizobium ontarionense</name>
    <dbReference type="NCBI Taxonomy" id="2898149"/>
    <lineage>
        <taxon>Bacteria</taxon>
        <taxon>Pseudomonadati</taxon>
        <taxon>Pseudomonadota</taxon>
        <taxon>Alphaproteobacteria</taxon>
        <taxon>Hyphomicrobiales</taxon>
        <taxon>Nitrobacteraceae</taxon>
        <taxon>Bradyrhizobium</taxon>
    </lineage>
</organism>
<protein>
    <submittedName>
        <fullName evidence="1">Uncharacterized protein</fullName>
    </submittedName>
</protein>
<evidence type="ECO:0000313" key="1">
    <source>
        <dbReference type="EMBL" id="UFZ05399.1"/>
    </source>
</evidence>
<reference evidence="1" key="1">
    <citation type="journal article" date="2024" name="Antonie Van Leeuwenhoek">
        <title>Bradyrhizobium ontarionense sp. nov., a novel bacterial symbiont isolated from Aeschynomene indica (Indian jointvetch), harbours photosynthesis, nitrogen fixation and nitrous oxide (N2O) reductase genes.</title>
        <authorList>
            <person name="Bromfield E.S.P."/>
            <person name="Cloutier S."/>
        </authorList>
    </citation>
    <scope>NUCLEOTIDE SEQUENCE</scope>
    <source>
        <strain evidence="1">A19</strain>
    </source>
</reference>
<proteinExistence type="predicted"/>
<accession>A0ABY3RFF3</accession>
<evidence type="ECO:0000313" key="2">
    <source>
        <dbReference type="Proteomes" id="UP001431010"/>
    </source>
</evidence>
<keyword evidence="2" id="KW-1185">Reference proteome</keyword>
<dbReference type="RefSeq" id="WP_231323460.1">
    <property type="nucleotide sequence ID" value="NZ_CP088156.1"/>
</dbReference>
<dbReference type="EMBL" id="CP088156">
    <property type="protein sequence ID" value="UFZ05399.1"/>
    <property type="molecule type" value="Genomic_DNA"/>
</dbReference>
<gene>
    <name evidence="1" type="ORF">LQG66_03530</name>
</gene>
<sequence>MADFFPIFATTSLRNASPGSVVLVPRHKGPKLALVTDQIVNNARSFVWITPNFPGKPPAIFEENRRDEPSVLQFTSPVRFELKHEPDKLDPTGRDYWYTPGVIVCIGEDLFIRAVPGENFYDVYKLINIRDGTVYNGEPLSQMWTFLTWELWIRDPNKLCDKVLAAFDARSNSTQS</sequence>